<feature type="domain" description="HTH myb-type" evidence="15">
    <location>
        <begin position="1"/>
        <end position="58"/>
    </location>
</feature>
<dbReference type="PANTHER" id="PTHR45885">
    <property type="entry name" value="CELL DIVISION CYCLE 5-LIKE PROTEIN"/>
    <property type="match status" value="1"/>
</dbReference>
<keyword evidence="5" id="KW-0677">Repeat</keyword>
<dbReference type="SUPFAM" id="SSF46689">
    <property type="entry name" value="Homeodomain-like"/>
    <property type="match status" value="1"/>
</dbReference>
<evidence type="ECO:0000256" key="5">
    <source>
        <dbReference type="ARBA" id="ARBA00022737"/>
    </source>
</evidence>
<evidence type="ECO:0000256" key="6">
    <source>
        <dbReference type="ARBA" id="ARBA00022763"/>
    </source>
</evidence>
<keyword evidence="4" id="KW-0747">Spliceosome</keyword>
<evidence type="ECO:0000256" key="10">
    <source>
        <dbReference type="ARBA" id="ARBA00023204"/>
    </source>
</evidence>
<organism evidence="16">
    <name type="scientific">Diabrotica virgifera virgifera</name>
    <name type="common">western corn rootworm</name>
    <dbReference type="NCBI Taxonomy" id="50390"/>
    <lineage>
        <taxon>Eukaryota</taxon>
        <taxon>Metazoa</taxon>
        <taxon>Ecdysozoa</taxon>
        <taxon>Arthropoda</taxon>
        <taxon>Hexapoda</taxon>
        <taxon>Insecta</taxon>
        <taxon>Pterygota</taxon>
        <taxon>Neoptera</taxon>
        <taxon>Endopterygota</taxon>
        <taxon>Coleoptera</taxon>
        <taxon>Polyphaga</taxon>
        <taxon>Cucujiformia</taxon>
        <taxon>Chrysomeloidea</taxon>
        <taxon>Chrysomelidae</taxon>
        <taxon>Galerucinae</taxon>
        <taxon>Diabroticina</taxon>
        <taxon>Diabroticites</taxon>
        <taxon>Diabrotica</taxon>
    </lineage>
</organism>
<dbReference type="CDD" id="cd11659">
    <property type="entry name" value="SANT_CDC5_II"/>
    <property type="match status" value="1"/>
</dbReference>
<keyword evidence="3" id="KW-0507">mRNA processing</keyword>
<evidence type="ECO:0000256" key="12">
    <source>
        <dbReference type="ARBA" id="ARBA00023306"/>
    </source>
</evidence>
<dbReference type="PROSITE" id="PS51294">
    <property type="entry name" value="HTH_MYB"/>
    <property type="match status" value="2"/>
</dbReference>
<evidence type="ECO:0000256" key="4">
    <source>
        <dbReference type="ARBA" id="ARBA00022728"/>
    </source>
</evidence>
<feature type="region of interest" description="Disordered" evidence="13">
    <location>
        <begin position="110"/>
        <end position="145"/>
    </location>
</feature>
<evidence type="ECO:0000256" key="2">
    <source>
        <dbReference type="ARBA" id="ARBA00010506"/>
    </source>
</evidence>
<evidence type="ECO:0000259" key="14">
    <source>
        <dbReference type="PROSITE" id="PS50090"/>
    </source>
</evidence>
<dbReference type="GO" id="GO:0000974">
    <property type="term" value="C:Prp19 complex"/>
    <property type="evidence" value="ECO:0007669"/>
    <property type="project" value="InterPro"/>
</dbReference>
<dbReference type="GO" id="GO:0000398">
    <property type="term" value="P:mRNA splicing, via spliceosome"/>
    <property type="evidence" value="ECO:0007669"/>
    <property type="project" value="InterPro"/>
</dbReference>
<feature type="domain" description="HTH myb-type" evidence="15">
    <location>
        <begin position="59"/>
        <end position="108"/>
    </location>
</feature>
<feature type="domain" description="Myb-like" evidence="14">
    <location>
        <begin position="55"/>
        <end position="104"/>
    </location>
</feature>
<dbReference type="PROSITE" id="PS50090">
    <property type="entry name" value="MYB_LIKE"/>
    <property type="match status" value="2"/>
</dbReference>
<comment type="subcellular location">
    <subcellularLocation>
        <location evidence="1">Nucleus</location>
    </subcellularLocation>
</comment>
<evidence type="ECO:0000256" key="1">
    <source>
        <dbReference type="ARBA" id="ARBA00004123"/>
    </source>
</evidence>
<keyword evidence="9" id="KW-0508">mRNA splicing</keyword>
<dbReference type="RefSeq" id="XP_028144732.1">
    <property type="nucleotide sequence ID" value="XM_028288931.1"/>
</dbReference>
<dbReference type="SMART" id="SM00717">
    <property type="entry name" value="SANT"/>
    <property type="match status" value="2"/>
</dbReference>
<dbReference type="Pfam" id="PF13921">
    <property type="entry name" value="Myb_DNA-bind_6"/>
    <property type="match status" value="1"/>
</dbReference>
<dbReference type="CDD" id="cd00167">
    <property type="entry name" value="SANT"/>
    <property type="match status" value="1"/>
</dbReference>
<reference evidence="16" key="1">
    <citation type="submission" date="2025-08" db="UniProtKB">
        <authorList>
            <consortium name="RefSeq"/>
        </authorList>
    </citation>
    <scope>IDENTIFICATION</scope>
    <source>
        <tissue evidence="16">Whole insect</tissue>
    </source>
</reference>
<proteinExistence type="inferred from homology"/>
<dbReference type="InterPro" id="IPR047242">
    <property type="entry name" value="CDC5L/Cef1"/>
</dbReference>
<gene>
    <name evidence="16" type="primary">LOC114338345</name>
</gene>
<dbReference type="FunFam" id="1.10.10.60:FF:000091">
    <property type="entry name" value="CDC5 cell division cycle 5-like"/>
    <property type="match status" value="1"/>
</dbReference>
<dbReference type="InterPro" id="IPR047240">
    <property type="entry name" value="SANT_CDC5L_II"/>
</dbReference>
<dbReference type="Gene3D" id="1.10.10.60">
    <property type="entry name" value="Homeodomain-like"/>
    <property type="match status" value="2"/>
</dbReference>
<evidence type="ECO:0000256" key="9">
    <source>
        <dbReference type="ARBA" id="ARBA00023187"/>
    </source>
</evidence>
<keyword evidence="6" id="KW-0227">DNA damage</keyword>
<evidence type="ECO:0000259" key="15">
    <source>
        <dbReference type="PROSITE" id="PS51294"/>
    </source>
</evidence>
<keyword evidence="11" id="KW-0539">Nucleus</keyword>
<dbReference type="PANTHER" id="PTHR45885:SF1">
    <property type="entry name" value="CELL DIVISION CYCLE 5-LIKE PROTEIN"/>
    <property type="match status" value="1"/>
</dbReference>
<sequence>MPRIMIKGGVWRNTEDEILKAAVMKYGKNQWSRIASLLHRKSAKQCKARWFEWLDPSIKKTEWSREEDEKLLHLAKLMPTQWRTIAPIIGRTAAQCLERYEYLLDQAQKKEEGEDAVDDPRKLKPGEIDPNPETKPARPDPKDMDEDELEMLSEARARLANTQGKKAKRKVSSLQEVKILQEAQNMMALTHVDTPLKGGINTPLHNSDFSGVLPQAQTVSTPNTVLATPFRSSRSDGAGTPGSSVGFMTPRSGALVPVGKTPVGMTPSVRDKLSINPEEAMDVGSTPAEHRMYQMSMKDQLKMGLRSLPQPKNDYEIVVPENEDQEEPEQAQSQMVSDMLHFYARKQEELKAKAARELALRSQVIQRDLPRPQEVNMTVLRPSHESYSLSDLQRAEELIKREMVTMLHFDNLKNPVPTQSKRSNMSQAHQLAFLEQHPYESFRKEDLEVAKGILKREMEVVRNGMNHGELPIEVYTQVWEECLSQVLFLPNQTRYTRANLASKKDRLESAE</sequence>
<dbReference type="GO" id="GO:0006281">
    <property type="term" value="P:DNA repair"/>
    <property type="evidence" value="ECO:0007669"/>
    <property type="project" value="UniProtKB-KW"/>
</dbReference>
<dbReference type="InterPro" id="IPR001005">
    <property type="entry name" value="SANT/Myb"/>
</dbReference>
<dbReference type="InterPro" id="IPR017930">
    <property type="entry name" value="Myb_dom"/>
</dbReference>
<evidence type="ECO:0000256" key="3">
    <source>
        <dbReference type="ARBA" id="ARBA00022664"/>
    </source>
</evidence>
<dbReference type="AlphaFoldDB" id="A0A6P7GEF8"/>
<evidence type="ECO:0000256" key="8">
    <source>
        <dbReference type="ARBA" id="ARBA00023125"/>
    </source>
</evidence>
<keyword evidence="10" id="KW-0234">DNA repair</keyword>
<comment type="similarity">
    <text evidence="2">Belongs to the CEF1 family.</text>
</comment>
<accession>A0A6P7GEF8</accession>
<evidence type="ECO:0000313" key="16">
    <source>
        <dbReference type="RefSeq" id="XP_028144732.1"/>
    </source>
</evidence>
<dbReference type="InParanoid" id="A0A6P7GEF8"/>
<feature type="compositionally biased region" description="Basic and acidic residues" evidence="13">
    <location>
        <begin position="110"/>
        <end position="127"/>
    </location>
</feature>
<dbReference type="GO" id="GO:0000977">
    <property type="term" value="F:RNA polymerase II transcription regulatory region sequence-specific DNA binding"/>
    <property type="evidence" value="ECO:0007669"/>
    <property type="project" value="TreeGrafter"/>
</dbReference>
<dbReference type="InterPro" id="IPR021786">
    <property type="entry name" value="Cdc5p/Cef1_C"/>
</dbReference>
<keyword evidence="7" id="KW-0175">Coiled coil</keyword>
<protein>
    <submittedName>
        <fullName evidence="16">Cell division cycle 5-like protein</fullName>
    </submittedName>
</protein>
<dbReference type="FunCoup" id="A0A6P7GEF8">
    <property type="interactions" value="2044"/>
</dbReference>
<feature type="domain" description="Myb-like" evidence="14">
    <location>
        <begin position="3"/>
        <end position="54"/>
    </location>
</feature>
<dbReference type="GO" id="GO:0005681">
    <property type="term" value="C:spliceosomal complex"/>
    <property type="evidence" value="ECO:0007669"/>
    <property type="project" value="UniProtKB-KW"/>
</dbReference>
<keyword evidence="8" id="KW-0238">DNA-binding</keyword>
<evidence type="ECO:0000256" key="13">
    <source>
        <dbReference type="SAM" id="MobiDB-lite"/>
    </source>
</evidence>
<evidence type="ECO:0000256" key="11">
    <source>
        <dbReference type="ARBA" id="ARBA00023242"/>
    </source>
</evidence>
<feature type="non-terminal residue" evidence="16">
    <location>
        <position position="511"/>
    </location>
</feature>
<dbReference type="InterPro" id="IPR009057">
    <property type="entry name" value="Homeodomain-like_sf"/>
</dbReference>
<feature type="region of interest" description="Disordered" evidence="13">
    <location>
        <begin position="228"/>
        <end position="270"/>
    </location>
</feature>
<name>A0A6P7GEF8_DIAVI</name>
<dbReference type="GO" id="GO:0000981">
    <property type="term" value="F:DNA-binding transcription factor activity, RNA polymerase II-specific"/>
    <property type="evidence" value="ECO:0007669"/>
    <property type="project" value="TreeGrafter"/>
</dbReference>
<dbReference type="FunFam" id="1.10.10.60:FF:000021">
    <property type="entry name" value="CDC5 cell division cycle 5-like"/>
    <property type="match status" value="1"/>
</dbReference>
<evidence type="ECO:0000256" key="7">
    <source>
        <dbReference type="ARBA" id="ARBA00023054"/>
    </source>
</evidence>
<keyword evidence="12" id="KW-0131">Cell cycle</keyword>
<dbReference type="Pfam" id="PF11831">
    <property type="entry name" value="Myb_Cef"/>
    <property type="match status" value="1"/>
</dbReference>